<evidence type="ECO:0000313" key="8">
    <source>
        <dbReference type="EMBL" id="TCK09337.1"/>
    </source>
</evidence>
<evidence type="ECO:0000256" key="2">
    <source>
        <dbReference type="ARBA" id="ARBA00007942"/>
    </source>
</evidence>
<proteinExistence type="inferred from homology"/>
<feature type="transmembrane region" description="Helical" evidence="7">
    <location>
        <begin position="60"/>
        <end position="82"/>
    </location>
</feature>
<keyword evidence="9" id="KW-1185">Reference proteome</keyword>
<dbReference type="Proteomes" id="UP000294546">
    <property type="component" value="Unassembled WGS sequence"/>
</dbReference>
<feature type="transmembrane region" description="Helical" evidence="7">
    <location>
        <begin position="34"/>
        <end position="54"/>
    </location>
</feature>
<keyword evidence="5 7" id="KW-1133">Transmembrane helix</keyword>
<dbReference type="CDD" id="cd06579">
    <property type="entry name" value="TM_PBP1_transp_AraH_like"/>
    <property type="match status" value="1"/>
</dbReference>
<evidence type="ECO:0000313" key="9">
    <source>
        <dbReference type="Proteomes" id="UP000294546"/>
    </source>
</evidence>
<accession>A0A4R1GLC7</accession>
<sequence>MTMNSAIKLDGSASASVDNQTNKSSGFRLQINEFAWVWIGTAVLFAISAIVAPGTVTKGALLAMLPFAGILAIVATGMTVVIQQRGLDMSVPGMVSLAGIVAAEVGFATGSFLVAIVATLAMAVVVGIINGLLTARVNITPLIATLAVNALLIGGVRAITGNSPVAVPESIQAFAKQNFLGMPSSLWLAVMFVVIVALITKLSIIGRRFVAVGVNPRTATATGIMTLRYQVGAYVLSAICFALGGILLAGYIGNASHTAGNDYLLPAIAAVVIGGTPFTGGKGSVVASGVAALFMAQLAQLVLALGAGPAMQLLVQSMAILLAVTIRVLPSLMSGK</sequence>
<evidence type="ECO:0000256" key="7">
    <source>
        <dbReference type="SAM" id="Phobius"/>
    </source>
</evidence>
<comment type="subcellular location">
    <subcellularLocation>
        <location evidence="1">Cell inner membrane</location>
        <topology evidence="1">Multi-pass membrane protein</topology>
    </subcellularLocation>
</comment>
<protein>
    <submittedName>
        <fullName evidence="8">Ribose transport system permease protein</fullName>
    </submittedName>
</protein>
<keyword evidence="3" id="KW-1003">Cell membrane</keyword>
<dbReference type="GO" id="GO:0022857">
    <property type="term" value="F:transmembrane transporter activity"/>
    <property type="evidence" value="ECO:0007669"/>
    <property type="project" value="InterPro"/>
</dbReference>
<evidence type="ECO:0000256" key="4">
    <source>
        <dbReference type="ARBA" id="ARBA00022692"/>
    </source>
</evidence>
<dbReference type="AlphaFoldDB" id="A0A4R1GLC7"/>
<evidence type="ECO:0000256" key="1">
    <source>
        <dbReference type="ARBA" id="ARBA00004429"/>
    </source>
</evidence>
<dbReference type="GO" id="GO:0005886">
    <property type="term" value="C:plasma membrane"/>
    <property type="evidence" value="ECO:0007669"/>
    <property type="project" value="UniProtKB-SubCell"/>
</dbReference>
<organism evidence="8 9">
    <name type="scientific">Marinobacterium mangrovicola</name>
    <dbReference type="NCBI Taxonomy" id="1476959"/>
    <lineage>
        <taxon>Bacteria</taxon>
        <taxon>Pseudomonadati</taxon>
        <taxon>Pseudomonadota</taxon>
        <taxon>Gammaproteobacteria</taxon>
        <taxon>Oceanospirillales</taxon>
        <taxon>Oceanospirillaceae</taxon>
        <taxon>Marinobacterium</taxon>
    </lineage>
</organism>
<comment type="similarity">
    <text evidence="2">Belongs to the binding-protein-dependent transport system permease family. AraH/RbsC subfamily.</text>
</comment>
<feature type="transmembrane region" description="Helical" evidence="7">
    <location>
        <begin position="140"/>
        <end position="159"/>
    </location>
</feature>
<dbReference type="InterPro" id="IPR001851">
    <property type="entry name" value="ABC_transp_permease"/>
</dbReference>
<comment type="caution">
    <text evidence="8">The sequence shown here is derived from an EMBL/GenBank/DDBJ whole genome shotgun (WGS) entry which is preliminary data.</text>
</comment>
<dbReference type="PANTHER" id="PTHR32196">
    <property type="entry name" value="ABC TRANSPORTER PERMEASE PROTEIN YPHD-RELATED-RELATED"/>
    <property type="match status" value="1"/>
</dbReference>
<feature type="transmembrane region" description="Helical" evidence="7">
    <location>
        <begin position="179"/>
        <end position="199"/>
    </location>
</feature>
<reference evidence="8 9" key="1">
    <citation type="submission" date="2019-03" db="EMBL/GenBank/DDBJ databases">
        <title>Genomic Encyclopedia of Archaeal and Bacterial Type Strains, Phase II (KMG-II): from individual species to whole genera.</title>
        <authorList>
            <person name="Goeker M."/>
        </authorList>
    </citation>
    <scope>NUCLEOTIDE SEQUENCE [LARGE SCALE GENOMIC DNA]</scope>
    <source>
        <strain evidence="8 9">DSM 27697</strain>
    </source>
</reference>
<keyword evidence="6 7" id="KW-0472">Membrane</keyword>
<keyword evidence="4 7" id="KW-0812">Transmembrane</keyword>
<feature type="transmembrane region" description="Helical" evidence="7">
    <location>
        <begin position="231"/>
        <end position="251"/>
    </location>
</feature>
<feature type="transmembrane region" description="Helical" evidence="7">
    <location>
        <begin position="263"/>
        <end position="279"/>
    </location>
</feature>
<name>A0A4R1GLC7_9GAMM</name>
<dbReference type="Pfam" id="PF02653">
    <property type="entry name" value="BPD_transp_2"/>
    <property type="match status" value="1"/>
</dbReference>
<evidence type="ECO:0000256" key="5">
    <source>
        <dbReference type="ARBA" id="ARBA00022989"/>
    </source>
</evidence>
<gene>
    <name evidence="8" type="ORF">CLV83_1443</name>
</gene>
<dbReference type="EMBL" id="SMFU01000007">
    <property type="protein sequence ID" value="TCK09337.1"/>
    <property type="molecule type" value="Genomic_DNA"/>
</dbReference>
<feature type="transmembrane region" description="Helical" evidence="7">
    <location>
        <begin position="113"/>
        <end position="133"/>
    </location>
</feature>
<evidence type="ECO:0000256" key="3">
    <source>
        <dbReference type="ARBA" id="ARBA00022475"/>
    </source>
</evidence>
<feature type="transmembrane region" description="Helical" evidence="7">
    <location>
        <begin position="89"/>
        <end position="107"/>
    </location>
</feature>
<feature type="transmembrane region" description="Helical" evidence="7">
    <location>
        <begin position="313"/>
        <end position="330"/>
    </location>
</feature>
<dbReference type="RefSeq" id="WP_207894764.1">
    <property type="nucleotide sequence ID" value="NZ_SMFU01000007.1"/>
</dbReference>
<evidence type="ECO:0000256" key="6">
    <source>
        <dbReference type="ARBA" id="ARBA00023136"/>
    </source>
</evidence>